<dbReference type="GO" id="GO:0031047">
    <property type="term" value="P:regulatory ncRNA-mediated gene silencing"/>
    <property type="evidence" value="ECO:0007669"/>
    <property type="project" value="InterPro"/>
</dbReference>
<feature type="region of interest" description="Disordered" evidence="1">
    <location>
        <begin position="1062"/>
        <end position="1134"/>
    </location>
</feature>
<dbReference type="GO" id="GO:0051607">
    <property type="term" value="P:defense response to virus"/>
    <property type="evidence" value="ECO:0007669"/>
    <property type="project" value="InterPro"/>
</dbReference>
<feature type="compositionally biased region" description="Basic and acidic residues" evidence="1">
    <location>
        <begin position="1062"/>
        <end position="1079"/>
    </location>
</feature>
<evidence type="ECO:0000313" key="4">
    <source>
        <dbReference type="Proteomes" id="UP000657918"/>
    </source>
</evidence>
<organism evidence="3 4">
    <name type="scientific">Salix dunnii</name>
    <dbReference type="NCBI Taxonomy" id="1413687"/>
    <lineage>
        <taxon>Eukaryota</taxon>
        <taxon>Viridiplantae</taxon>
        <taxon>Streptophyta</taxon>
        <taxon>Embryophyta</taxon>
        <taxon>Tracheophyta</taxon>
        <taxon>Spermatophyta</taxon>
        <taxon>Magnoliopsida</taxon>
        <taxon>eudicotyledons</taxon>
        <taxon>Gunneridae</taxon>
        <taxon>Pentapetalae</taxon>
        <taxon>rosids</taxon>
        <taxon>fabids</taxon>
        <taxon>Malpighiales</taxon>
        <taxon>Salicaceae</taxon>
        <taxon>Saliceae</taxon>
        <taxon>Salix</taxon>
    </lineage>
</organism>
<dbReference type="Pfam" id="PF03468">
    <property type="entry name" value="XS"/>
    <property type="match status" value="1"/>
</dbReference>
<dbReference type="EMBL" id="JADGMS010000001">
    <property type="protein sequence ID" value="KAF9688830.1"/>
    <property type="molecule type" value="Genomic_DNA"/>
</dbReference>
<reference evidence="3 4" key="1">
    <citation type="submission" date="2020-10" db="EMBL/GenBank/DDBJ databases">
        <title>Plant Genome Project.</title>
        <authorList>
            <person name="Zhang R.-G."/>
        </authorList>
    </citation>
    <scope>NUCLEOTIDE SEQUENCE [LARGE SCALE GENOMIC DNA]</scope>
    <source>
        <strain evidence="3">FAFU-HL-1</strain>
        <tissue evidence="3">Leaf</tissue>
    </source>
</reference>
<comment type="caution">
    <text evidence="3">The sequence shown here is derived from an EMBL/GenBank/DDBJ whole genome shotgun (WGS) entry which is preliminary data.</text>
</comment>
<accession>A0A835TIR0</accession>
<feature type="region of interest" description="Disordered" evidence="1">
    <location>
        <begin position="62"/>
        <end position="90"/>
    </location>
</feature>
<feature type="compositionally biased region" description="Basic and acidic residues" evidence="1">
    <location>
        <begin position="1106"/>
        <end position="1119"/>
    </location>
</feature>
<feature type="compositionally biased region" description="Basic and acidic residues" evidence="1">
    <location>
        <begin position="289"/>
        <end position="304"/>
    </location>
</feature>
<feature type="compositionally biased region" description="Basic and acidic residues" evidence="1">
    <location>
        <begin position="653"/>
        <end position="662"/>
    </location>
</feature>
<evidence type="ECO:0000256" key="1">
    <source>
        <dbReference type="SAM" id="MobiDB-lite"/>
    </source>
</evidence>
<dbReference type="InterPro" id="IPR044287">
    <property type="entry name" value="SGS3"/>
</dbReference>
<keyword evidence="4" id="KW-1185">Reference proteome</keyword>
<dbReference type="Gene3D" id="3.30.70.2890">
    <property type="entry name" value="XS domain"/>
    <property type="match status" value="1"/>
</dbReference>
<feature type="region of interest" description="Disordered" evidence="1">
    <location>
        <begin position="204"/>
        <end position="338"/>
    </location>
</feature>
<feature type="region of interest" description="Disordered" evidence="1">
    <location>
        <begin position="139"/>
        <end position="173"/>
    </location>
</feature>
<feature type="compositionally biased region" description="Acidic residues" evidence="1">
    <location>
        <begin position="305"/>
        <end position="322"/>
    </location>
</feature>
<feature type="compositionally biased region" description="Basic and acidic residues" evidence="1">
    <location>
        <begin position="139"/>
        <end position="150"/>
    </location>
</feature>
<name>A0A835TIR0_9ROSI</name>
<dbReference type="InterPro" id="IPR038588">
    <property type="entry name" value="XS_domain_sf"/>
</dbReference>
<dbReference type="PANTHER" id="PTHR46602">
    <property type="entry name" value="PROTEIN SUPPRESSOR OF GENE SILENCING 3"/>
    <property type="match status" value="1"/>
</dbReference>
<evidence type="ECO:0000313" key="3">
    <source>
        <dbReference type="EMBL" id="KAF9688830.1"/>
    </source>
</evidence>
<feature type="region of interest" description="Disordered" evidence="1">
    <location>
        <begin position="826"/>
        <end position="855"/>
    </location>
</feature>
<dbReference type="AlphaFoldDB" id="A0A835TIR0"/>
<dbReference type="PANTHER" id="PTHR46602:SF10">
    <property type="entry name" value="RING-TYPE DOMAIN-CONTAINING PROTEIN"/>
    <property type="match status" value="1"/>
</dbReference>
<feature type="domain" description="XS" evidence="2">
    <location>
        <begin position="434"/>
        <end position="548"/>
    </location>
</feature>
<protein>
    <recommendedName>
        <fullName evidence="2">XS domain-containing protein</fullName>
    </recommendedName>
</protein>
<dbReference type="OrthoDB" id="848136at2759"/>
<sequence length="1134" mass="127788">MAIEPAFFDHLIVNDGYFPSFSQQNESEDEILRASLKAGFDEELQFQEAIQASLICCQMPSNVSSSTPSKTNMEANSGRKIEPSPQVLEKGESSLNSCDICLDRKEKYQIIQNESSGLVICLSCSKTLELSKKEWCSKELSMDRGSRNDTGKSLAADASNGNPTPKTEAESFSPRAVKVISLKSTQDEGELGFCESKHRKMAETIAAKQQGSQIPNPKARGDTDVDQNPAIPSNADSEMPADRGNGGFQTRSRYFKSTAARSLDRPPVGQRSDKRGGIDHPPGKGSDAGQERVANDIHINHTDEVGDLSDIDAFDDNDESDSDPSGKSPEKTKKSTQMKEFLVIMEKLAPADVNETTRQWLCPVCEGGSGATKGYQGLRALILHAKTKPGKRVKLHQELAQLLEEKLCSKGAADIPATEVLSKCKGIRDEKKNDEIVWPPMVIIKNTSLMKDEKNKWIGMTSKELLDSFSSYGAIMKVQHAYNWQGHRGISVLIFESSARGFLEAERLHKHFEEQGTGRYAWNHHPVYFKPNKERQLHGFMAMKEDVDYFNQYSRGKPKLKCEMRSYQEMAVKQIRKTTEDNHQFVEMNNKVAEEQRHLKPLEELYVIMSERLGKAMKEIDVLRQKIKLQHEQHMEEMEFQEQFFKEQIKIIHEEGDKKRGDPGSPDEESMKMSMNPMKAIRTQRMTNTNRFCDKNMAIEPAFFDDLVVNDGYFPYFSQQNESEDEILRALLDAQIAEELQFQEALKASLICCQMPSNVSSSNSGRKIEPSTQVLEKGESSLSSCDICLDRKEKYQIIKTESSGLIICLSCSKTLEKEWCSKELSMDTSSRNGTGKSLPADASNSNPTPKTGAESVCPGAVKAISLNSALDEGELGCNESKHTKMAETIAAKQKGPQSPYPKAWGYTDVDQNQAIKSNAYSEMPAERGNGGFQTHSKYFKRTAARSFYRPPVGQISNTRGGNPMLECEMRSYQEMTGNQTRKTTEDSHQFVWMNNMVAEEQRHLKPLEELNVIMGERLENAMKEIDVLRQKIKLQHEQNMEEMDFQEQFFKDQIKIILEKRDKKRGDSERPDEGEHENIDESNEIPSNTEDDKYRVQETAMSRVNKGKEKEVPKKGGDEKVEEDFSSLTETGGT</sequence>
<feature type="compositionally biased region" description="Basic and acidic residues" evidence="1">
    <location>
        <begin position="271"/>
        <end position="282"/>
    </location>
</feature>
<feature type="compositionally biased region" description="Polar residues" evidence="1">
    <location>
        <begin position="62"/>
        <end position="75"/>
    </location>
</feature>
<feature type="compositionally biased region" description="Polar residues" evidence="1">
    <location>
        <begin position="826"/>
        <end position="835"/>
    </location>
</feature>
<evidence type="ECO:0000259" key="2">
    <source>
        <dbReference type="Pfam" id="PF03468"/>
    </source>
</evidence>
<feature type="region of interest" description="Disordered" evidence="1">
    <location>
        <begin position="653"/>
        <end position="672"/>
    </location>
</feature>
<dbReference type="InterPro" id="IPR005380">
    <property type="entry name" value="XS_domain"/>
</dbReference>
<dbReference type="Proteomes" id="UP000657918">
    <property type="component" value="Unassembled WGS sequence"/>
</dbReference>
<proteinExistence type="predicted"/>
<gene>
    <name evidence="3" type="ORF">SADUNF_Sadunf01G0028800</name>
</gene>